<dbReference type="GO" id="GO:0043531">
    <property type="term" value="F:ADP binding"/>
    <property type="evidence" value="ECO:0007669"/>
    <property type="project" value="InterPro"/>
</dbReference>
<dbReference type="GO" id="GO:0006952">
    <property type="term" value="P:defense response"/>
    <property type="evidence" value="ECO:0007669"/>
    <property type="project" value="UniProtKB-KW"/>
</dbReference>
<dbReference type="SUPFAM" id="SSF52540">
    <property type="entry name" value="P-loop containing nucleoside triphosphate hydrolases"/>
    <property type="match status" value="1"/>
</dbReference>
<feature type="domain" description="Disease resistance N-terminal" evidence="7">
    <location>
        <begin position="9"/>
        <end position="95"/>
    </location>
</feature>
<evidence type="ECO:0000259" key="9">
    <source>
        <dbReference type="Pfam" id="PF23598"/>
    </source>
</evidence>
<evidence type="ECO:0000313" key="10">
    <source>
        <dbReference type="EMBL" id="KAD6453190.1"/>
    </source>
</evidence>
<dbReference type="OrthoDB" id="25838at2759"/>
<evidence type="ECO:0000259" key="8">
    <source>
        <dbReference type="Pfam" id="PF23559"/>
    </source>
</evidence>
<evidence type="ECO:0000256" key="1">
    <source>
        <dbReference type="ARBA" id="ARBA00008894"/>
    </source>
</evidence>
<keyword evidence="3" id="KW-0547">Nucleotide-binding</keyword>
<gene>
    <name evidence="10" type="ORF">E3N88_07895</name>
</gene>
<protein>
    <recommendedName>
        <fullName evidence="12">NB-ARC domain-containing protein</fullName>
    </recommendedName>
</protein>
<proteinExistence type="inferred from homology"/>
<evidence type="ECO:0000256" key="3">
    <source>
        <dbReference type="ARBA" id="ARBA00022741"/>
    </source>
</evidence>
<evidence type="ECO:0000259" key="7">
    <source>
        <dbReference type="Pfam" id="PF18052"/>
    </source>
</evidence>
<dbReference type="Gene3D" id="3.40.50.300">
    <property type="entry name" value="P-loop containing nucleotide triphosphate hydrolases"/>
    <property type="match status" value="1"/>
</dbReference>
<accession>A0A5N6PEN1</accession>
<dbReference type="Proteomes" id="UP000326396">
    <property type="component" value="Linkage Group LG12"/>
</dbReference>
<feature type="domain" description="Disease resistance R13L4/SHOC-2-like LRR" evidence="9">
    <location>
        <begin position="576"/>
        <end position="897"/>
    </location>
</feature>
<dbReference type="EMBL" id="SZYD01000004">
    <property type="protein sequence ID" value="KAD6453190.1"/>
    <property type="molecule type" value="Genomic_DNA"/>
</dbReference>
<dbReference type="InterPro" id="IPR041118">
    <property type="entry name" value="Rx_N"/>
</dbReference>
<sequence>MAETLASAVLGPVFEKLTDEALKKFARSQNIHSELNDLQNKLTHIKAVLNDASRREVNDESVGLWLNNLQHLAYDIDDILDDVATEAMHRELARESGDFTSKVRNLIPTCCTKLSLSQSLHIKLDGITSSLQLLENQKSDLGLVIGKDEKQKSNNRGYETCLPEADVVGREGEKQNLINKLLGGESSKENYSIIPIVGMGGVGKTTLARLLYNDTRVKNHFELQAWVCVSDFDIVKISNSILGCVTPENEELKDLNKLQMALTEKVKDKRLLLAVDDVWIEKHQDWEILVRPFRSCAPGSKIIMTTRKDQLLKKLGVDHLDQVERLSDRDALSLLALHALGVDNFDSHPTLRSKGEGIVRKCGGLPLALKAIGRLLRTKQTDEEDWDEVLKSEIWDLENSSEIVPALRLSYHDLSSHLKQLFAYCSLFPKDFLFDKDELVLLWMAEGYLMNESLTNKAPEDLGHEYFEKLLSRSFFQYAPNYKSFYVMHDLMNDLATFVARDMFLRFEQQTEMAVVERALVKYRHMSFVRERYVGYQKFEAFERATSLRTLFAVSFGEEQSWDNFYLSNNFLVNLIPQLPLLRVLSLKQFHIREVPDLIGNLKHLRYLNLSQTFIEELPENIGNLYNLQTLILFGCERLTKLPKSFVKLKQLRHFDIRDTPLLKKLPVGIGELRSLRTLTKIIIGGGEDGFAITKLKGLSNIRGEISIEGLHNVQSATHAREANSSLRRLTKFGLNWGNGSGGGTLEKEVFNELKPHADMLNELKVEFYEGIEFPVWVGDPCFQKMVSVSIRDCRKCKILPPLGQLPFLKNLFIEGMDDVKVIGSEFTGTSNGVAFYSLEILSFENMSGWEEWSTNTEVLEAVFPCLGKLSIKKCPKLKQVSLNALPSLRGLDIDECGNGVLRTLVRSASSITKLKISRISELTDEAWRGALTYLGAVEEVYMDDCKDIRYLWESESHASMVLGNIKKVYVSDCKNLLSLGEKEDDEDSNLLLSSLTILDIFGCRSMERCILNSNSIESIDICNCESLTRVSFVGQKLKSLVTYGCEKLIMEKMINTSMPMLEDVFISDWTDLKSQLIQLFSNSIHLTSMYISNCPSIESFPDIQLPNLTSLTISYCQNLKSFPDLQLMNLTLLTYLHIIDCRCIDVASYPGGNWPPNLVSLAIGGLKKPILEWGSENFPTSLVDLTLRYEPHVRNFSQLSHLLPSSLKEFGIYGFDKLESLSVGLQHLTSLQRLFIGNCPKLKDLPEALLPSLLRLNIHRCPILTRRGSHYLSLISHIPLIDVEGYKGTWLLY</sequence>
<evidence type="ECO:0000259" key="6">
    <source>
        <dbReference type="Pfam" id="PF00931"/>
    </source>
</evidence>
<dbReference type="Pfam" id="PF18052">
    <property type="entry name" value="Rx_N"/>
    <property type="match status" value="1"/>
</dbReference>
<evidence type="ECO:0000256" key="5">
    <source>
        <dbReference type="ARBA" id="ARBA00022840"/>
    </source>
</evidence>
<keyword evidence="5" id="KW-0067">ATP-binding</keyword>
<name>A0A5N6PEN1_9ASTR</name>
<dbReference type="FunFam" id="3.40.50.300:FF:001091">
    <property type="entry name" value="Probable disease resistance protein At1g61300"/>
    <property type="match status" value="1"/>
</dbReference>
<dbReference type="InterPro" id="IPR032675">
    <property type="entry name" value="LRR_dom_sf"/>
</dbReference>
<dbReference type="Pfam" id="PF00931">
    <property type="entry name" value="NB-ARC"/>
    <property type="match status" value="1"/>
</dbReference>
<keyword evidence="11" id="KW-1185">Reference proteome</keyword>
<dbReference type="InterPro" id="IPR036388">
    <property type="entry name" value="WH-like_DNA-bd_sf"/>
</dbReference>
<dbReference type="GO" id="GO:0051707">
    <property type="term" value="P:response to other organism"/>
    <property type="evidence" value="ECO:0007669"/>
    <property type="project" value="UniProtKB-ARBA"/>
</dbReference>
<evidence type="ECO:0000313" key="11">
    <source>
        <dbReference type="Proteomes" id="UP000326396"/>
    </source>
</evidence>
<dbReference type="InterPro" id="IPR027417">
    <property type="entry name" value="P-loop_NTPase"/>
</dbReference>
<feature type="domain" description="Disease resistance protein winged helix" evidence="8">
    <location>
        <begin position="427"/>
        <end position="496"/>
    </location>
</feature>
<comment type="similarity">
    <text evidence="1">Belongs to the disease resistance NB-LRR family.</text>
</comment>
<evidence type="ECO:0000256" key="2">
    <source>
        <dbReference type="ARBA" id="ARBA00022737"/>
    </source>
</evidence>
<feature type="domain" description="NB-ARC" evidence="6">
    <location>
        <begin position="172"/>
        <end position="338"/>
    </location>
</feature>
<dbReference type="InterPro" id="IPR055414">
    <property type="entry name" value="LRR_R13L4/SHOC2-like"/>
</dbReference>
<dbReference type="SUPFAM" id="SSF52058">
    <property type="entry name" value="L domain-like"/>
    <property type="match status" value="2"/>
</dbReference>
<dbReference type="PANTHER" id="PTHR36766:SF61">
    <property type="entry name" value="NB-ARC DOMAIN DISEASE RESISTANCE PROTEIN"/>
    <property type="match status" value="1"/>
</dbReference>
<reference evidence="10 11" key="1">
    <citation type="submission" date="2019-05" db="EMBL/GenBank/DDBJ databases">
        <title>Mikania micrantha, genome provides insights into the molecular mechanism of rapid growth.</title>
        <authorList>
            <person name="Liu B."/>
        </authorList>
    </citation>
    <scope>NUCLEOTIDE SEQUENCE [LARGE SCALE GENOMIC DNA]</scope>
    <source>
        <strain evidence="10">NLD-2019</strain>
        <tissue evidence="10">Leaf</tissue>
    </source>
</reference>
<dbReference type="Pfam" id="PF23598">
    <property type="entry name" value="LRR_14"/>
    <property type="match status" value="1"/>
</dbReference>
<dbReference type="Gene3D" id="1.10.10.10">
    <property type="entry name" value="Winged helix-like DNA-binding domain superfamily/Winged helix DNA-binding domain"/>
    <property type="match status" value="1"/>
</dbReference>
<comment type="caution">
    <text evidence="10">The sequence shown here is derived from an EMBL/GenBank/DDBJ whole genome shotgun (WGS) entry which is preliminary data.</text>
</comment>
<evidence type="ECO:0000256" key="4">
    <source>
        <dbReference type="ARBA" id="ARBA00022821"/>
    </source>
</evidence>
<dbReference type="PANTHER" id="PTHR36766">
    <property type="entry name" value="PLANT BROAD-SPECTRUM MILDEW RESISTANCE PROTEIN RPW8"/>
    <property type="match status" value="1"/>
</dbReference>
<dbReference type="Gene3D" id="3.80.10.10">
    <property type="entry name" value="Ribonuclease Inhibitor"/>
    <property type="match status" value="3"/>
</dbReference>
<dbReference type="InterPro" id="IPR058922">
    <property type="entry name" value="WHD_DRP"/>
</dbReference>
<keyword evidence="2" id="KW-0677">Repeat</keyword>
<dbReference type="Pfam" id="PF23559">
    <property type="entry name" value="WHD_DRP"/>
    <property type="match status" value="1"/>
</dbReference>
<dbReference type="PRINTS" id="PR00364">
    <property type="entry name" value="DISEASERSIST"/>
</dbReference>
<evidence type="ECO:0008006" key="12">
    <source>
        <dbReference type="Google" id="ProtNLM"/>
    </source>
</evidence>
<dbReference type="GO" id="GO:0005524">
    <property type="term" value="F:ATP binding"/>
    <property type="evidence" value="ECO:0007669"/>
    <property type="project" value="UniProtKB-KW"/>
</dbReference>
<keyword evidence="4" id="KW-0611">Plant defense</keyword>
<dbReference type="InterPro" id="IPR002182">
    <property type="entry name" value="NB-ARC"/>
</dbReference>
<dbReference type="Gene3D" id="1.20.5.4130">
    <property type="match status" value="1"/>
</dbReference>
<organism evidence="10 11">
    <name type="scientific">Mikania micrantha</name>
    <name type="common">bitter vine</name>
    <dbReference type="NCBI Taxonomy" id="192012"/>
    <lineage>
        <taxon>Eukaryota</taxon>
        <taxon>Viridiplantae</taxon>
        <taxon>Streptophyta</taxon>
        <taxon>Embryophyta</taxon>
        <taxon>Tracheophyta</taxon>
        <taxon>Spermatophyta</taxon>
        <taxon>Magnoliopsida</taxon>
        <taxon>eudicotyledons</taxon>
        <taxon>Gunneridae</taxon>
        <taxon>Pentapetalae</taxon>
        <taxon>asterids</taxon>
        <taxon>campanulids</taxon>
        <taxon>Asterales</taxon>
        <taxon>Asteraceae</taxon>
        <taxon>Asteroideae</taxon>
        <taxon>Heliantheae alliance</taxon>
        <taxon>Eupatorieae</taxon>
        <taxon>Mikania</taxon>
    </lineage>
</organism>